<keyword evidence="5" id="KW-1133">Transmembrane helix</keyword>
<keyword evidence="5" id="KW-0472">Membrane</keyword>
<gene>
    <name evidence="6" type="primary">ARL10</name>
</gene>
<feature type="binding site" evidence="4">
    <location>
        <position position="104"/>
    </location>
    <ligand>
        <name>Mg(2+)</name>
        <dbReference type="ChEBI" id="CHEBI:18420"/>
    </ligand>
</feature>
<dbReference type="OMA" id="FYKRRVW"/>
<keyword evidence="4" id="KW-0460">Magnesium</keyword>
<feature type="transmembrane region" description="Helical" evidence="5">
    <location>
        <begin position="12"/>
        <end position="33"/>
    </location>
</feature>
<dbReference type="OrthoDB" id="413813at2759"/>
<dbReference type="GeneTree" id="ENSGT00940000160017"/>
<dbReference type="InterPro" id="IPR027417">
    <property type="entry name" value="P-loop_NTPase"/>
</dbReference>
<name>A0A670XPS8_PSETE</name>
<sequence length="246" mass="27243">MAAAVAAFRHLSLVLGAAVAALGSLLFIAWKVYFRDADDSCVGWRSRWERQLEAELRACNAQKEAEQPHCCEYQVLVLGLDGAGKSTILHYVCSPEAKKHIAPTQGFNSVQLQASGLQVNLLEVGGSQNLRFYWNQYLSKAHILVFVVDSADGPRLHIARQQLHYLLAEDPQLPLIILANKQDKNDALSVAELQEELALHNLDRQRKFFLLPTSATFAGLATANSVLHLKHLLVKILAHSSKMDSL</sequence>
<feature type="binding site" evidence="3">
    <location>
        <begin position="180"/>
        <end position="183"/>
    </location>
    <ligand>
        <name>GTP</name>
        <dbReference type="ChEBI" id="CHEBI:37565"/>
    </ligand>
</feature>
<dbReference type="KEGG" id="ptex:113433863"/>
<dbReference type="GO" id="GO:0003924">
    <property type="term" value="F:GTPase activity"/>
    <property type="evidence" value="ECO:0007669"/>
    <property type="project" value="InterPro"/>
</dbReference>
<evidence type="ECO:0000313" key="7">
    <source>
        <dbReference type="Proteomes" id="UP000472273"/>
    </source>
</evidence>
<dbReference type="PANTHER" id="PTHR46724">
    <property type="entry name" value="ADP-RIBOSYLATION FACTOR-LIKE PROTEIN 9-RELATED"/>
    <property type="match status" value="1"/>
</dbReference>
<dbReference type="InterPro" id="IPR006689">
    <property type="entry name" value="Small_GTPase_ARF/SAR"/>
</dbReference>
<evidence type="ECO:0000256" key="3">
    <source>
        <dbReference type="PIRSR" id="PIRSR606689-1"/>
    </source>
</evidence>
<keyword evidence="4" id="KW-0479">Metal-binding</keyword>
<feature type="binding site" evidence="3">
    <location>
        <begin position="79"/>
        <end position="86"/>
    </location>
    <ligand>
        <name>GTP</name>
        <dbReference type="ChEBI" id="CHEBI:37565"/>
    </ligand>
</feature>
<protein>
    <submittedName>
        <fullName evidence="6">ARF like GTPase 10</fullName>
    </submittedName>
</protein>
<dbReference type="PANTHER" id="PTHR46724:SF1">
    <property type="entry name" value="ADP RIBOSYLATION FACTOR LIKE GTPASE 10"/>
    <property type="match status" value="1"/>
</dbReference>
<evidence type="ECO:0000313" key="6">
    <source>
        <dbReference type="Ensembl" id="ENSPTXP00000000448.1"/>
    </source>
</evidence>
<organism evidence="6 7">
    <name type="scientific">Pseudonaja textilis</name>
    <name type="common">Eastern brown snake</name>
    <dbReference type="NCBI Taxonomy" id="8673"/>
    <lineage>
        <taxon>Eukaryota</taxon>
        <taxon>Metazoa</taxon>
        <taxon>Chordata</taxon>
        <taxon>Craniata</taxon>
        <taxon>Vertebrata</taxon>
        <taxon>Euteleostomi</taxon>
        <taxon>Lepidosauria</taxon>
        <taxon>Squamata</taxon>
        <taxon>Bifurcata</taxon>
        <taxon>Unidentata</taxon>
        <taxon>Episquamata</taxon>
        <taxon>Toxicofera</taxon>
        <taxon>Serpentes</taxon>
        <taxon>Colubroidea</taxon>
        <taxon>Elapidae</taxon>
        <taxon>Hydrophiinae</taxon>
        <taxon>Pseudonaja</taxon>
    </lineage>
</organism>
<keyword evidence="5" id="KW-0812">Transmembrane</keyword>
<dbReference type="Pfam" id="PF00025">
    <property type="entry name" value="Arf"/>
    <property type="match status" value="1"/>
</dbReference>
<dbReference type="CTD" id="285598"/>
<keyword evidence="2 3" id="KW-0342">GTP-binding</keyword>
<feature type="binding site" evidence="3">
    <location>
        <position position="126"/>
    </location>
    <ligand>
        <name>GTP</name>
        <dbReference type="ChEBI" id="CHEBI:37565"/>
    </ligand>
</feature>
<feature type="binding site" evidence="4">
    <location>
        <position position="86"/>
    </location>
    <ligand>
        <name>Mg(2+)</name>
        <dbReference type="ChEBI" id="CHEBI:18420"/>
    </ligand>
</feature>
<dbReference type="GeneID" id="113433863"/>
<evidence type="ECO:0000256" key="2">
    <source>
        <dbReference type="ARBA" id="ARBA00023134"/>
    </source>
</evidence>
<reference evidence="6" key="1">
    <citation type="submission" date="2025-08" db="UniProtKB">
        <authorList>
            <consortium name="Ensembl"/>
        </authorList>
    </citation>
    <scope>IDENTIFICATION</scope>
</reference>
<dbReference type="Ensembl" id="ENSPTXT00000000463.1">
    <property type="protein sequence ID" value="ENSPTXP00000000448.1"/>
    <property type="gene ID" value="ENSPTXG00000000409.1"/>
</dbReference>
<proteinExistence type="predicted"/>
<accession>A0A670XPS8</accession>
<dbReference type="SMART" id="SM00177">
    <property type="entry name" value="ARF"/>
    <property type="match status" value="1"/>
</dbReference>
<dbReference type="Gene3D" id="3.40.50.300">
    <property type="entry name" value="P-loop containing nucleotide triphosphate hydrolases"/>
    <property type="match status" value="1"/>
</dbReference>
<keyword evidence="1 3" id="KW-0547">Nucleotide-binding</keyword>
<dbReference type="InterPro" id="IPR053254">
    <property type="entry name" value="Arf-like_GTPase"/>
</dbReference>
<evidence type="ECO:0000256" key="5">
    <source>
        <dbReference type="SAM" id="Phobius"/>
    </source>
</evidence>
<dbReference type="SMART" id="SM00178">
    <property type="entry name" value="SAR"/>
    <property type="match status" value="1"/>
</dbReference>
<keyword evidence="7" id="KW-1185">Reference proteome</keyword>
<dbReference type="SUPFAM" id="SSF52540">
    <property type="entry name" value="P-loop containing nucleoside triphosphate hydrolases"/>
    <property type="match status" value="1"/>
</dbReference>
<evidence type="ECO:0000256" key="4">
    <source>
        <dbReference type="PIRSR" id="PIRSR606689-2"/>
    </source>
</evidence>
<dbReference type="AlphaFoldDB" id="A0A670XPS8"/>
<evidence type="ECO:0000256" key="1">
    <source>
        <dbReference type="ARBA" id="ARBA00022741"/>
    </source>
</evidence>
<dbReference type="GO" id="GO:0005525">
    <property type="term" value="F:GTP binding"/>
    <property type="evidence" value="ECO:0007669"/>
    <property type="project" value="UniProtKB-KW"/>
</dbReference>
<reference evidence="6" key="2">
    <citation type="submission" date="2025-09" db="UniProtKB">
        <authorList>
            <consortium name="Ensembl"/>
        </authorList>
    </citation>
    <scope>IDENTIFICATION</scope>
</reference>
<dbReference type="RefSeq" id="XP_026552487.1">
    <property type="nucleotide sequence ID" value="XM_026696702.1"/>
</dbReference>
<dbReference type="PRINTS" id="PR00328">
    <property type="entry name" value="SAR1GTPBP"/>
</dbReference>
<dbReference type="GO" id="GO:0046872">
    <property type="term" value="F:metal ion binding"/>
    <property type="evidence" value="ECO:0007669"/>
    <property type="project" value="UniProtKB-KW"/>
</dbReference>
<dbReference type="PROSITE" id="PS51417">
    <property type="entry name" value="ARF"/>
    <property type="match status" value="1"/>
</dbReference>
<dbReference type="Proteomes" id="UP000472273">
    <property type="component" value="Unplaced"/>
</dbReference>